<gene>
    <name evidence="1" type="ORF">BN9_057300</name>
</gene>
<protein>
    <submittedName>
        <fullName evidence="1">Uncharacterized protein</fullName>
    </submittedName>
</protein>
<reference evidence="1 2" key="1">
    <citation type="submission" date="2012-05" db="EMBL/GenBank/DDBJ databases">
        <title>Recombination and specialization in a pathogen metapopulation.</title>
        <authorList>
            <person name="Gardiner A."/>
            <person name="Kemen E."/>
            <person name="Schultz-Larsen T."/>
            <person name="MacLean D."/>
            <person name="Van Oosterhout C."/>
            <person name="Jones J.D.G."/>
        </authorList>
    </citation>
    <scope>NUCLEOTIDE SEQUENCE [LARGE SCALE GENOMIC DNA]</scope>
    <source>
        <strain evidence="1 2">Ac Nc2</strain>
    </source>
</reference>
<accession>A0A024GDJ0</accession>
<dbReference type="AlphaFoldDB" id="A0A024GDJ0"/>
<comment type="caution">
    <text evidence="1">The sequence shown here is derived from an EMBL/GenBank/DDBJ whole genome shotgun (WGS) entry which is preliminary data.</text>
</comment>
<proteinExistence type="predicted"/>
<sequence>MHLYKLKIDIETDLRRCVFPFLILFAFGGLHSHFVWCKRGSITYRHDIIHFDADDFGEFRDGLFLYLKFLLFCERLCEDVVAGTVYTRVKQKYTKVMKCDLGQLSSFSMLLVQLSFVCRQLCICYGDFITLSSSIMSVWRDWQYSLMACRALYEMLINRLFGTDKFATVPKSSSNETARFCPNDSTKTMKSLQCNQQLAHRSPGHQGILPIPPHGHDG</sequence>
<dbReference type="InParanoid" id="A0A024GDJ0"/>
<dbReference type="Proteomes" id="UP000053237">
    <property type="component" value="Unassembled WGS sequence"/>
</dbReference>
<organism evidence="1 2">
    <name type="scientific">Albugo candida</name>
    <dbReference type="NCBI Taxonomy" id="65357"/>
    <lineage>
        <taxon>Eukaryota</taxon>
        <taxon>Sar</taxon>
        <taxon>Stramenopiles</taxon>
        <taxon>Oomycota</taxon>
        <taxon>Peronosporomycetes</taxon>
        <taxon>Albuginales</taxon>
        <taxon>Albuginaceae</taxon>
        <taxon>Albugo</taxon>
    </lineage>
</organism>
<name>A0A024GDJ0_9STRA</name>
<dbReference type="EMBL" id="CAIX01000082">
    <property type="protein sequence ID" value="CCI44906.1"/>
    <property type="molecule type" value="Genomic_DNA"/>
</dbReference>
<keyword evidence="2" id="KW-1185">Reference proteome</keyword>
<evidence type="ECO:0000313" key="1">
    <source>
        <dbReference type="EMBL" id="CCI44906.1"/>
    </source>
</evidence>
<evidence type="ECO:0000313" key="2">
    <source>
        <dbReference type="Proteomes" id="UP000053237"/>
    </source>
</evidence>